<dbReference type="EMBL" id="ML978141">
    <property type="protein sequence ID" value="KAF2092940.1"/>
    <property type="molecule type" value="Genomic_DNA"/>
</dbReference>
<dbReference type="Proteomes" id="UP000799772">
    <property type="component" value="Unassembled WGS sequence"/>
</dbReference>
<protein>
    <submittedName>
        <fullName evidence="1">Uncharacterized protein</fullName>
    </submittedName>
</protein>
<evidence type="ECO:0000313" key="2">
    <source>
        <dbReference type="Proteomes" id="UP000799772"/>
    </source>
</evidence>
<accession>A0A9P4I590</accession>
<dbReference type="AlphaFoldDB" id="A0A9P4I590"/>
<comment type="caution">
    <text evidence="1">The sequence shown here is derived from an EMBL/GenBank/DDBJ whole genome shotgun (WGS) entry which is preliminary data.</text>
</comment>
<reference evidence="1" key="1">
    <citation type="journal article" date="2020" name="Stud. Mycol.">
        <title>101 Dothideomycetes genomes: a test case for predicting lifestyles and emergence of pathogens.</title>
        <authorList>
            <person name="Haridas S."/>
            <person name="Albert R."/>
            <person name="Binder M."/>
            <person name="Bloem J."/>
            <person name="Labutti K."/>
            <person name="Salamov A."/>
            <person name="Andreopoulos B."/>
            <person name="Baker S."/>
            <person name="Barry K."/>
            <person name="Bills G."/>
            <person name="Bluhm B."/>
            <person name="Cannon C."/>
            <person name="Castanera R."/>
            <person name="Culley D."/>
            <person name="Daum C."/>
            <person name="Ezra D."/>
            <person name="Gonzalez J."/>
            <person name="Henrissat B."/>
            <person name="Kuo A."/>
            <person name="Liang C."/>
            <person name="Lipzen A."/>
            <person name="Lutzoni F."/>
            <person name="Magnuson J."/>
            <person name="Mondo S."/>
            <person name="Nolan M."/>
            <person name="Ohm R."/>
            <person name="Pangilinan J."/>
            <person name="Park H.-J."/>
            <person name="Ramirez L."/>
            <person name="Alfaro M."/>
            <person name="Sun H."/>
            <person name="Tritt A."/>
            <person name="Yoshinaga Y."/>
            <person name="Zwiers L.-H."/>
            <person name="Turgeon B."/>
            <person name="Goodwin S."/>
            <person name="Spatafora J."/>
            <person name="Crous P."/>
            <person name="Grigoriev I."/>
        </authorList>
    </citation>
    <scope>NUCLEOTIDE SEQUENCE</scope>
    <source>
        <strain evidence="1">CBS 133067</strain>
    </source>
</reference>
<organism evidence="1 2">
    <name type="scientific">Rhizodiscina lignyota</name>
    <dbReference type="NCBI Taxonomy" id="1504668"/>
    <lineage>
        <taxon>Eukaryota</taxon>
        <taxon>Fungi</taxon>
        <taxon>Dikarya</taxon>
        <taxon>Ascomycota</taxon>
        <taxon>Pezizomycotina</taxon>
        <taxon>Dothideomycetes</taxon>
        <taxon>Pleosporomycetidae</taxon>
        <taxon>Aulographales</taxon>
        <taxon>Rhizodiscinaceae</taxon>
        <taxon>Rhizodiscina</taxon>
    </lineage>
</organism>
<keyword evidence="2" id="KW-1185">Reference proteome</keyword>
<sequence length="267" mass="29205">MSSEQRYDYFFEHFLNESIADAFTFGETPATSTSELLHEKEMVDQHQDRQFFYDDTNTSNPNPEFESLGEPGYLDSALDFNNLAEWQPSASNVEALPQPNVVTNVTGSNHTFLGTGCLRDYNDTFSTFATGTAGCSAAWGDNVYAHALETPDMGAVQQGPASGSYTEPIDGAQQAAPYAHDESNSLDGTLPLPLHMHVGPSTTPMPAHAPKVDINVEWSGPQKCCTHKKLLESDVISEGTRRLFTALVEHIHASKASVIMCSRGRIR</sequence>
<proteinExistence type="predicted"/>
<evidence type="ECO:0000313" key="1">
    <source>
        <dbReference type="EMBL" id="KAF2092940.1"/>
    </source>
</evidence>
<gene>
    <name evidence="1" type="ORF">NA57DRAFT_62042</name>
</gene>
<name>A0A9P4I590_9PEZI</name>